<organism evidence="2 3">
    <name type="scientific">Brevibacillus fluminis</name>
    <dbReference type="NCBI Taxonomy" id="511487"/>
    <lineage>
        <taxon>Bacteria</taxon>
        <taxon>Bacillati</taxon>
        <taxon>Bacillota</taxon>
        <taxon>Bacilli</taxon>
        <taxon>Bacillales</taxon>
        <taxon>Paenibacillaceae</taxon>
        <taxon>Brevibacillus</taxon>
    </lineage>
</organism>
<gene>
    <name evidence="2" type="ORF">EDM56_07835</name>
</gene>
<dbReference type="RefSeq" id="WP_122917341.1">
    <property type="nucleotide sequence ID" value="NZ_RHHQ01000007.1"/>
</dbReference>
<dbReference type="AlphaFoldDB" id="A0A3M8DSJ3"/>
<dbReference type="Gene3D" id="2.140.10.30">
    <property type="entry name" value="Dipeptidylpeptidase IV, N-terminal domain"/>
    <property type="match status" value="1"/>
</dbReference>
<evidence type="ECO:0008006" key="4">
    <source>
        <dbReference type="Google" id="ProtNLM"/>
    </source>
</evidence>
<dbReference type="Proteomes" id="UP000271031">
    <property type="component" value="Unassembled WGS sequence"/>
</dbReference>
<keyword evidence="1" id="KW-0732">Signal</keyword>
<evidence type="ECO:0000313" key="3">
    <source>
        <dbReference type="Proteomes" id="UP000271031"/>
    </source>
</evidence>
<dbReference type="EMBL" id="RHHQ01000007">
    <property type="protein sequence ID" value="RNB90415.1"/>
    <property type="molecule type" value="Genomic_DNA"/>
</dbReference>
<reference evidence="2 3" key="1">
    <citation type="submission" date="2018-10" db="EMBL/GenBank/DDBJ databases">
        <title>Phylogenomics of Brevibacillus.</title>
        <authorList>
            <person name="Dunlap C."/>
        </authorList>
    </citation>
    <scope>NUCLEOTIDE SEQUENCE [LARGE SCALE GENOMIC DNA]</scope>
    <source>
        <strain evidence="2 3">JCM 15716</strain>
    </source>
</reference>
<evidence type="ECO:0000256" key="1">
    <source>
        <dbReference type="SAM" id="SignalP"/>
    </source>
</evidence>
<evidence type="ECO:0000313" key="2">
    <source>
        <dbReference type="EMBL" id="RNB90415.1"/>
    </source>
</evidence>
<comment type="caution">
    <text evidence="2">The sequence shown here is derived from an EMBL/GenBank/DDBJ whole genome shotgun (WGS) entry which is preliminary data.</text>
</comment>
<protein>
    <recommendedName>
        <fullName evidence="4">WD40 repeat domain-containing protein</fullName>
    </recommendedName>
</protein>
<feature type="chain" id="PRO_5018019769" description="WD40 repeat domain-containing protein" evidence="1">
    <location>
        <begin position="30"/>
        <end position="370"/>
    </location>
</feature>
<dbReference type="OrthoDB" id="2467208at2"/>
<accession>A0A3M8DSJ3</accession>
<feature type="signal peptide" evidence="1">
    <location>
        <begin position="1"/>
        <end position="29"/>
    </location>
</feature>
<sequence>MKITSFVILATALITILVSSSFGRMSASAASATIPAATTAPPSKIYQIGLDGKKQTLVAQLPAVHRVSMSPSGRFVYAEKQGFKKDEPTIPYLYDIRTKQLSQLSGFAKWVSGKEELLMMDQTSLYRYNPITKQKALLVKGTTDTPILDYAIAPDGHYLVFIQSDTKDLNDQKRNKLYLQDMSTLKMKVNDQFSLDDAQISLTQSIELLRWVPTSKKVLYRANGTIKELDLPTGLKYTHPFKQFPSYSSDMKLLFDFKQWHGYMTDLQTGNSVPTWYGEHDLTKVFWSPTGHNYVAEKFLFNSNAQDAYEQLVIKTTNKSFVYPFDGNFYLKDIDNIQFLGWAADGKSFFVGDLESVHISRFDERQSRIR</sequence>
<name>A0A3M8DSJ3_9BACL</name>
<proteinExistence type="predicted"/>
<dbReference type="SUPFAM" id="SSF82171">
    <property type="entry name" value="DPP6 N-terminal domain-like"/>
    <property type="match status" value="1"/>
</dbReference>
<keyword evidence="3" id="KW-1185">Reference proteome</keyword>